<keyword evidence="6" id="KW-0206">Cytoskeleton</keyword>
<evidence type="ECO:0000256" key="5">
    <source>
        <dbReference type="ARBA" id="ARBA00022794"/>
    </source>
</evidence>
<dbReference type="GO" id="GO:0005814">
    <property type="term" value="C:centriole"/>
    <property type="evidence" value="ECO:0007669"/>
    <property type="project" value="UniProtKB-SubCell"/>
</dbReference>
<protein>
    <recommendedName>
        <fullName evidence="8">Centriolar and ciliogenesis-associated protein HYLS1 C-terminal domain-containing protein</fullName>
    </recommendedName>
</protein>
<dbReference type="PANTHER" id="PTHR34174:SF1">
    <property type="entry name" value="CENTRIOLAR AND CILIOGENESIS-ASSOCIATED PROTEIN HYLS1"/>
    <property type="match status" value="1"/>
</dbReference>
<proteinExistence type="inferred from homology"/>
<dbReference type="GO" id="GO:0060271">
    <property type="term" value="P:cilium assembly"/>
    <property type="evidence" value="ECO:0007669"/>
    <property type="project" value="TreeGrafter"/>
</dbReference>
<accession>A0AA39LXV6</accession>
<dbReference type="Proteomes" id="UP001175271">
    <property type="component" value="Unassembled WGS sequence"/>
</dbReference>
<evidence type="ECO:0000313" key="10">
    <source>
        <dbReference type="Proteomes" id="UP001175271"/>
    </source>
</evidence>
<evidence type="ECO:0000256" key="1">
    <source>
        <dbReference type="ARBA" id="ARBA00004114"/>
    </source>
</evidence>
<dbReference type="Pfam" id="PF15311">
    <property type="entry name" value="HYLS1_C"/>
    <property type="match status" value="1"/>
</dbReference>
<evidence type="ECO:0000256" key="7">
    <source>
        <dbReference type="ARBA" id="ARBA00023273"/>
    </source>
</evidence>
<evidence type="ECO:0000256" key="2">
    <source>
        <dbReference type="ARBA" id="ARBA00004138"/>
    </source>
</evidence>
<feature type="domain" description="Centriolar and ciliogenesis-associated protein HYLS1 C-terminal" evidence="8">
    <location>
        <begin position="180"/>
        <end position="235"/>
    </location>
</feature>
<dbReference type="InterPro" id="IPR032675">
    <property type="entry name" value="LRR_dom_sf"/>
</dbReference>
<evidence type="ECO:0000256" key="3">
    <source>
        <dbReference type="ARBA" id="ARBA00010091"/>
    </source>
</evidence>
<keyword evidence="4" id="KW-0963">Cytoplasm</keyword>
<dbReference type="Gene3D" id="3.80.10.10">
    <property type="entry name" value="Ribonuclease Inhibitor"/>
    <property type="match status" value="1"/>
</dbReference>
<dbReference type="PANTHER" id="PTHR34174">
    <property type="entry name" value="HYDROLETHALUS SYNDROME PROTEIN 1"/>
    <property type="match status" value="1"/>
</dbReference>
<gene>
    <name evidence="9" type="ORF">QR680_007225</name>
</gene>
<comment type="caution">
    <text evidence="9">The sequence shown here is derived from an EMBL/GenBank/DDBJ whole genome shotgun (WGS) entry which is preliminary data.</text>
</comment>
<keyword evidence="5" id="KW-0970">Cilium biogenesis/degradation</keyword>
<sequence length="453" mass="52289">MFGAGDHENEEELNDEDIQKVVEEMGYQVPEGFNLTLKDLDRILGNETVNDFNTTLFSGLQCDDLPRPSMFCNPPSAARFDPSYISLADMTSISDKEERYLKRLLQQGYECLQRMTEEMEYIDEKLKPSKTEEQNVVADAEPIVMPQEAAPFREVNGNLNDLRGRRPQMNPALRPVPASMRAPGRAAFKHDPVGRYQQYAKEWLENPPPGEKKRLALRWKVREYMMRMDAPLFKPLSEKPPEKKPWCISQVMSRFLVRQAGRFQNALASHDFPGLHWLLEGFNYYDKERVKEVGPDRTAAEWIVRCDGKVRFDRIDEVFEDYNALIRRTAELDPRKVEDQVKLVSIDATGSSITAYGCRHFKNLEKIVDVQLINCKSLHDFGLEYIGDEVGDRLQFLQIENCPRITEFGLKHLTKFTGLKSLILKDLHRVHDPEKAIEEIKKALPNCDVHAKL</sequence>
<evidence type="ECO:0000256" key="4">
    <source>
        <dbReference type="ARBA" id="ARBA00022490"/>
    </source>
</evidence>
<evidence type="ECO:0000256" key="6">
    <source>
        <dbReference type="ARBA" id="ARBA00023212"/>
    </source>
</evidence>
<dbReference type="InterPro" id="IPR052319">
    <property type="entry name" value="Centriolar_ciliogenesis_assoc"/>
</dbReference>
<name>A0AA39LXV6_9BILA</name>
<comment type="similarity">
    <text evidence="3">Belongs to the HYLS1 family.</text>
</comment>
<evidence type="ECO:0000313" key="9">
    <source>
        <dbReference type="EMBL" id="KAK0414241.1"/>
    </source>
</evidence>
<dbReference type="InterPro" id="IPR027918">
    <property type="entry name" value="HYLS1_C_dom"/>
</dbReference>
<dbReference type="AlphaFoldDB" id="A0AA39LXV6"/>
<keyword evidence="10" id="KW-1185">Reference proteome</keyword>
<dbReference type="SUPFAM" id="SSF52047">
    <property type="entry name" value="RNI-like"/>
    <property type="match status" value="1"/>
</dbReference>
<reference evidence="9" key="1">
    <citation type="submission" date="2023-06" db="EMBL/GenBank/DDBJ databases">
        <title>Genomic analysis of the entomopathogenic nematode Steinernema hermaphroditum.</title>
        <authorList>
            <person name="Schwarz E.M."/>
            <person name="Heppert J.K."/>
            <person name="Baniya A."/>
            <person name="Schwartz H.T."/>
            <person name="Tan C.-H."/>
            <person name="Antoshechkin I."/>
            <person name="Sternberg P.W."/>
            <person name="Goodrich-Blair H."/>
            <person name="Dillman A.R."/>
        </authorList>
    </citation>
    <scope>NUCLEOTIDE SEQUENCE</scope>
    <source>
        <strain evidence="9">PS9179</strain>
        <tissue evidence="9">Whole animal</tissue>
    </source>
</reference>
<comment type="subcellular location">
    <subcellularLocation>
        <location evidence="2">Cell projection</location>
        <location evidence="2">Cilium</location>
    </subcellularLocation>
    <subcellularLocation>
        <location evidence="1">Cytoplasm</location>
        <location evidence="1">Cytoskeleton</location>
        <location evidence="1">Microtubule organizing center</location>
        <location evidence="1">Centrosome</location>
        <location evidence="1">Centriole</location>
    </subcellularLocation>
</comment>
<keyword evidence="7" id="KW-0966">Cell projection</keyword>
<organism evidence="9 10">
    <name type="scientific">Steinernema hermaphroditum</name>
    <dbReference type="NCBI Taxonomy" id="289476"/>
    <lineage>
        <taxon>Eukaryota</taxon>
        <taxon>Metazoa</taxon>
        <taxon>Ecdysozoa</taxon>
        <taxon>Nematoda</taxon>
        <taxon>Chromadorea</taxon>
        <taxon>Rhabditida</taxon>
        <taxon>Tylenchina</taxon>
        <taxon>Panagrolaimomorpha</taxon>
        <taxon>Strongyloidoidea</taxon>
        <taxon>Steinernematidae</taxon>
        <taxon>Steinernema</taxon>
    </lineage>
</organism>
<dbReference type="GO" id="GO:0097730">
    <property type="term" value="C:non-motile cilium"/>
    <property type="evidence" value="ECO:0007669"/>
    <property type="project" value="TreeGrafter"/>
</dbReference>
<dbReference type="EMBL" id="JAUCMV010000003">
    <property type="protein sequence ID" value="KAK0414241.1"/>
    <property type="molecule type" value="Genomic_DNA"/>
</dbReference>
<evidence type="ECO:0000259" key="8">
    <source>
        <dbReference type="Pfam" id="PF15311"/>
    </source>
</evidence>